<dbReference type="InterPro" id="IPR008971">
    <property type="entry name" value="HSP40/DnaJ_pept-bd"/>
</dbReference>
<dbReference type="eggNOG" id="COG0484">
    <property type="taxonomic scope" value="Bacteria"/>
</dbReference>
<feature type="repeat" description="CXXCXGXG motif" evidence="12">
    <location>
        <begin position="186"/>
        <end position="193"/>
    </location>
</feature>
<dbReference type="PANTHER" id="PTHR43096:SF48">
    <property type="entry name" value="CHAPERONE PROTEIN DNAJ"/>
    <property type="match status" value="1"/>
</dbReference>
<feature type="binding site" evidence="12">
    <location>
        <position position="186"/>
    </location>
    <ligand>
        <name>Zn(2+)</name>
        <dbReference type="ChEBI" id="CHEBI:29105"/>
        <label>2</label>
    </ligand>
</feature>
<dbReference type="GO" id="GO:0006260">
    <property type="term" value="P:DNA replication"/>
    <property type="evidence" value="ECO:0007669"/>
    <property type="project" value="UniProtKB-KW"/>
</dbReference>
<evidence type="ECO:0000256" key="11">
    <source>
        <dbReference type="ARBA" id="ARBA00067609"/>
    </source>
</evidence>
<keyword evidence="3 12" id="KW-0479">Metal-binding</keyword>
<dbReference type="HAMAP" id="MF_01152">
    <property type="entry name" value="DnaJ"/>
    <property type="match status" value="1"/>
</dbReference>
<evidence type="ECO:0000256" key="2">
    <source>
        <dbReference type="ARBA" id="ARBA00022705"/>
    </source>
</evidence>
<keyword evidence="5 12" id="KW-0863">Zinc-finger</keyword>
<dbReference type="SUPFAM" id="SSF46565">
    <property type="entry name" value="Chaperone J-domain"/>
    <property type="match status" value="1"/>
</dbReference>
<dbReference type="GO" id="GO:0009408">
    <property type="term" value="P:response to heat"/>
    <property type="evidence" value="ECO:0007669"/>
    <property type="project" value="InterPro"/>
</dbReference>
<dbReference type="Pfam" id="PF00226">
    <property type="entry name" value="DnaJ"/>
    <property type="match status" value="1"/>
</dbReference>
<evidence type="ECO:0000256" key="6">
    <source>
        <dbReference type="ARBA" id="ARBA00022833"/>
    </source>
</evidence>
<dbReference type="InterPro" id="IPR002939">
    <property type="entry name" value="DnaJ_C"/>
</dbReference>
<evidence type="ECO:0000256" key="13">
    <source>
        <dbReference type="PROSITE-ProRule" id="PRU00546"/>
    </source>
</evidence>
<dbReference type="GO" id="GO:0005737">
    <property type="term" value="C:cytoplasm"/>
    <property type="evidence" value="ECO:0007669"/>
    <property type="project" value="UniProtKB-SubCell"/>
</dbReference>
<dbReference type="CDD" id="cd10747">
    <property type="entry name" value="DnaJ_C"/>
    <property type="match status" value="1"/>
</dbReference>
<dbReference type="InterPro" id="IPR036869">
    <property type="entry name" value="J_dom_sf"/>
</dbReference>
<feature type="zinc finger region" description="CR-type" evidence="13">
    <location>
        <begin position="134"/>
        <end position="212"/>
    </location>
</feature>
<proteinExistence type="inferred from homology"/>
<dbReference type="NCBIfam" id="TIGR02349">
    <property type="entry name" value="DnaJ_bact"/>
    <property type="match status" value="1"/>
</dbReference>
<evidence type="ECO:0000256" key="4">
    <source>
        <dbReference type="ARBA" id="ARBA00022737"/>
    </source>
</evidence>
<protein>
    <recommendedName>
        <fullName evidence="11 12">Chaperone protein DnaJ</fullName>
    </recommendedName>
</protein>
<feature type="binding site" evidence="12">
    <location>
        <position position="200"/>
    </location>
    <ligand>
        <name>Zn(2+)</name>
        <dbReference type="ChEBI" id="CHEBI:29105"/>
        <label>1</label>
    </ligand>
</feature>
<feature type="domain" description="J" evidence="14">
    <location>
        <begin position="7"/>
        <end position="72"/>
    </location>
</feature>
<comment type="function">
    <text evidence="9 12">Participates actively in the response to hyperosmotic and heat shock by preventing the aggregation of stress-denatured proteins and by disaggregating proteins, also in an autonomous, DnaK-independent fashion. Unfolded proteins bind initially to DnaJ; upon interaction with the DnaJ-bound protein, DnaK hydrolyzes its bound ATP, resulting in the formation of a stable complex. GrpE releases ADP from DnaK; ATP binding to DnaK triggers the release of the substrate protein, thus completing the reaction cycle. Several rounds of ATP-dependent interactions between DnaJ, DnaK and GrpE are required for fully efficient folding. Also involved, together with DnaK and GrpE, in the DNA replication of plasmids through activation of initiation proteins.</text>
</comment>
<dbReference type="CDD" id="cd06257">
    <property type="entry name" value="DnaJ"/>
    <property type="match status" value="1"/>
</dbReference>
<dbReference type="AlphaFoldDB" id="F0SFU7"/>
<feature type="binding site" evidence="12">
    <location>
        <position position="164"/>
    </location>
    <ligand>
        <name>Zn(2+)</name>
        <dbReference type="ChEBI" id="CHEBI:29105"/>
        <label>2</label>
    </ligand>
</feature>
<dbReference type="GO" id="GO:0031072">
    <property type="term" value="F:heat shock protein binding"/>
    <property type="evidence" value="ECO:0007669"/>
    <property type="project" value="InterPro"/>
</dbReference>
<feature type="binding site" evidence="12">
    <location>
        <position position="167"/>
    </location>
    <ligand>
        <name>Zn(2+)</name>
        <dbReference type="ChEBI" id="CHEBI:29105"/>
        <label>2</label>
    </ligand>
</feature>
<dbReference type="GO" id="GO:0051082">
    <property type="term" value="F:unfolded protein binding"/>
    <property type="evidence" value="ECO:0007669"/>
    <property type="project" value="UniProtKB-UniRule"/>
</dbReference>
<dbReference type="SUPFAM" id="SSF49493">
    <property type="entry name" value="HSP40/DnaJ peptide-binding domain"/>
    <property type="match status" value="2"/>
</dbReference>
<dbReference type="Gene3D" id="1.10.287.110">
    <property type="entry name" value="DnaJ domain"/>
    <property type="match status" value="1"/>
</dbReference>
<evidence type="ECO:0000256" key="1">
    <source>
        <dbReference type="ARBA" id="ARBA00022490"/>
    </source>
</evidence>
<feature type="repeat" description="CXXCXGXG motif" evidence="12">
    <location>
        <begin position="164"/>
        <end position="171"/>
    </location>
</feature>
<dbReference type="InterPro" id="IPR012724">
    <property type="entry name" value="DnaJ"/>
</dbReference>
<dbReference type="PROSITE" id="PS50076">
    <property type="entry name" value="DNAJ_2"/>
    <property type="match status" value="1"/>
</dbReference>
<dbReference type="Proteomes" id="UP000006860">
    <property type="component" value="Chromosome"/>
</dbReference>
<keyword evidence="7 12" id="KW-0346">Stress response</keyword>
<dbReference type="SMART" id="SM00271">
    <property type="entry name" value="DnaJ"/>
    <property type="match status" value="1"/>
</dbReference>
<evidence type="ECO:0000259" key="15">
    <source>
        <dbReference type="PROSITE" id="PS51188"/>
    </source>
</evidence>
<accession>F0SFU7</accession>
<dbReference type="FunFam" id="2.10.230.10:FF:000002">
    <property type="entry name" value="Molecular chaperone DnaJ"/>
    <property type="match status" value="1"/>
</dbReference>
<evidence type="ECO:0000256" key="5">
    <source>
        <dbReference type="ARBA" id="ARBA00022771"/>
    </source>
</evidence>
<feature type="repeat" description="CXXCXGXG motif" evidence="12">
    <location>
        <begin position="147"/>
        <end position="154"/>
    </location>
</feature>
<feature type="binding site" evidence="12">
    <location>
        <position position="147"/>
    </location>
    <ligand>
        <name>Zn(2+)</name>
        <dbReference type="ChEBI" id="CHEBI:29105"/>
        <label>1</label>
    </ligand>
</feature>
<sequence length="382" mass="41683">MMTEKQDYYVVLGIERTATTTEIKKAYRKIAVKYHPDRNPDDEDAVAKFKEASEAYEVLSNPDKKSRYDRFGHAGLGAGAGGGGAGFNDVQDIFDAFGDLFGGFGGRRSRSSGPARGDHLQTTLELDLLNAAQGCSRTITLKRKRHCDTCDGTGAKPGSGPVTCEYCDGRGQVVQSQGFFRVQTACPNCGGRGQVVKEKCQSCWGSGFEDETVDLEVTVPAGVDNGMQLCLRGEGNPGRGGGPRGDLYVQIVVKDHPLFQREGIHLICRVPITFSQAALGTDIDIPILGGTEKTTIPAGTQPHDVIRLAGKGIRDPQTGRIGDLHAEIHVEVPKKLNEEQERLLRELAEHDHVHVGAHRKSFWDHVKEFINWDGDEQSDREA</sequence>
<feature type="binding site" evidence="12">
    <location>
        <position position="203"/>
    </location>
    <ligand>
        <name>Zn(2+)</name>
        <dbReference type="ChEBI" id="CHEBI:29105"/>
        <label>1</label>
    </ligand>
</feature>
<dbReference type="HOGENOM" id="CLU_017633_0_7_0"/>
<dbReference type="PANTHER" id="PTHR43096">
    <property type="entry name" value="DNAJ HOMOLOG 1, MITOCHONDRIAL-RELATED"/>
    <property type="match status" value="1"/>
</dbReference>
<reference evidence="17" key="1">
    <citation type="submission" date="2011-02" db="EMBL/GenBank/DDBJ databases">
        <title>The complete genome of Planctomyces brasiliensis DSM 5305.</title>
        <authorList>
            <person name="Lucas S."/>
            <person name="Copeland A."/>
            <person name="Lapidus A."/>
            <person name="Bruce D."/>
            <person name="Goodwin L."/>
            <person name="Pitluck S."/>
            <person name="Kyrpides N."/>
            <person name="Mavromatis K."/>
            <person name="Pagani I."/>
            <person name="Ivanova N."/>
            <person name="Ovchinnikova G."/>
            <person name="Lu M."/>
            <person name="Detter J.C."/>
            <person name="Han C."/>
            <person name="Land M."/>
            <person name="Hauser L."/>
            <person name="Markowitz V."/>
            <person name="Cheng J.-F."/>
            <person name="Hugenholtz P."/>
            <person name="Woyke T."/>
            <person name="Wu D."/>
            <person name="Tindall B."/>
            <person name="Pomrenke H.G."/>
            <person name="Brambilla E."/>
            <person name="Klenk H.-P."/>
            <person name="Eisen J.A."/>
        </authorList>
    </citation>
    <scope>NUCLEOTIDE SEQUENCE [LARGE SCALE GENOMIC DNA]</scope>
    <source>
        <strain evidence="17">ATCC 49424 / DSM 5305 / JCM 21570 / NBRC 103401 / IFAM 1448</strain>
    </source>
</reference>
<dbReference type="PRINTS" id="PR00625">
    <property type="entry name" value="JDOMAIN"/>
</dbReference>
<feature type="binding site" evidence="12">
    <location>
        <position position="189"/>
    </location>
    <ligand>
        <name>Zn(2+)</name>
        <dbReference type="ChEBI" id="CHEBI:29105"/>
        <label>2</label>
    </ligand>
</feature>
<feature type="repeat" description="CXXCXGXG motif" evidence="12">
    <location>
        <begin position="200"/>
        <end position="207"/>
    </location>
</feature>
<dbReference type="GO" id="GO:0005524">
    <property type="term" value="F:ATP binding"/>
    <property type="evidence" value="ECO:0007669"/>
    <property type="project" value="InterPro"/>
</dbReference>
<feature type="binding site" evidence="12">
    <location>
        <position position="150"/>
    </location>
    <ligand>
        <name>Zn(2+)</name>
        <dbReference type="ChEBI" id="CHEBI:29105"/>
        <label>1</label>
    </ligand>
</feature>
<comment type="domain">
    <text evidence="12">The J domain is necessary and sufficient to stimulate DnaK ATPase activity. Zinc center 1 plays an important role in the autonomous, DnaK-independent chaperone activity of DnaJ. Zinc center 2 is essential for interaction with DnaK and for DnaJ activity.</text>
</comment>
<evidence type="ECO:0000313" key="16">
    <source>
        <dbReference type="EMBL" id="ADY61554.1"/>
    </source>
</evidence>
<keyword evidence="8 12" id="KW-0143">Chaperone</keyword>
<comment type="similarity">
    <text evidence="10 12">Belongs to the DnaJ family.</text>
</comment>
<dbReference type="GO" id="GO:0042026">
    <property type="term" value="P:protein refolding"/>
    <property type="evidence" value="ECO:0007669"/>
    <property type="project" value="TreeGrafter"/>
</dbReference>
<evidence type="ECO:0000313" key="17">
    <source>
        <dbReference type="Proteomes" id="UP000006860"/>
    </source>
</evidence>
<dbReference type="STRING" id="756272.Plabr_3977"/>
<keyword evidence="17" id="KW-1185">Reference proteome</keyword>
<dbReference type="NCBIfam" id="NF008035">
    <property type="entry name" value="PRK10767.1"/>
    <property type="match status" value="1"/>
</dbReference>
<dbReference type="KEGG" id="pbs:Plabr_3977"/>
<evidence type="ECO:0000256" key="8">
    <source>
        <dbReference type="ARBA" id="ARBA00023186"/>
    </source>
</evidence>
<comment type="subcellular location">
    <subcellularLocation>
        <location evidence="12">Cytoplasm</location>
    </subcellularLocation>
</comment>
<evidence type="ECO:0000256" key="7">
    <source>
        <dbReference type="ARBA" id="ARBA00023016"/>
    </source>
</evidence>
<keyword evidence="6 12" id="KW-0862">Zinc</keyword>
<dbReference type="Gene3D" id="2.10.230.10">
    <property type="entry name" value="Heat shock protein DnaJ, cysteine-rich domain"/>
    <property type="match status" value="1"/>
</dbReference>
<keyword evidence="2 12" id="KW-0235">DNA replication</keyword>
<dbReference type="CDD" id="cd10719">
    <property type="entry name" value="DnaJ_zf"/>
    <property type="match status" value="1"/>
</dbReference>
<evidence type="ECO:0000256" key="9">
    <source>
        <dbReference type="ARBA" id="ARBA00053423"/>
    </source>
</evidence>
<dbReference type="InterPro" id="IPR018253">
    <property type="entry name" value="DnaJ_domain_CS"/>
</dbReference>
<name>F0SFU7_RUBBR</name>
<keyword evidence="4 12" id="KW-0677">Repeat</keyword>
<dbReference type="GO" id="GO:0008270">
    <property type="term" value="F:zinc ion binding"/>
    <property type="evidence" value="ECO:0007669"/>
    <property type="project" value="UniProtKB-UniRule"/>
</dbReference>
<evidence type="ECO:0000259" key="14">
    <source>
        <dbReference type="PROSITE" id="PS50076"/>
    </source>
</evidence>
<dbReference type="InterPro" id="IPR036410">
    <property type="entry name" value="HSP_DnaJ_Cys-rich_dom_sf"/>
</dbReference>
<dbReference type="FunFam" id="2.60.260.20:FF:000005">
    <property type="entry name" value="Chaperone protein dnaJ 1, mitochondrial"/>
    <property type="match status" value="1"/>
</dbReference>
<comment type="subunit">
    <text evidence="12">Homodimer.</text>
</comment>
<comment type="cofactor">
    <cofactor evidence="12">
        <name>Zn(2+)</name>
        <dbReference type="ChEBI" id="CHEBI:29105"/>
    </cofactor>
    <text evidence="12">Binds 2 Zn(2+) ions per monomer.</text>
</comment>
<dbReference type="FunFam" id="1.10.287.110:FF:000034">
    <property type="entry name" value="Chaperone protein DnaJ"/>
    <property type="match status" value="1"/>
</dbReference>
<gene>
    <name evidence="12" type="primary">dnaJ</name>
    <name evidence="16" type="ordered locus">Plabr_3977</name>
</gene>
<dbReference type="Pfam" id="PF00684">
    <property type="entry name" value="DnaJ_CXXCXGXG"/>
    <property type="match status" value="1"/>
</dbReference>
<dbReference type="EMBL" id="CP002546">
    <property type="protein sequence ID" value="ADY61554.1"/>
    <property type="molecule type" value="Genomic_DNA"/>
</dbReference>
<dbReference type="InterPro" id="IPR001623">
    <property type="entry name" value="DnaJ_domain"/>
</dbReference>
<evidence type="ECO:0000256" key="3">
    <source>
        <dbReference type="ARBA" id="ARBA00022723"/>
    </source>
</evidence>
<keyword evidence="1 12" id="KW-0963">Cytoplasm</keyword>
<evidence type="ECO:0000256" key="12">
    <source>
        <dbReference type="HAMAP-Rule" id="MF_01152"/>
    </source>
</evidence>
<feature type="domain" description="CR-type" evidence="15">
    <location>
        <begin position="134"/>
        <end position="212"/>
    </location>
</feature>
<dbReference type="PROSITE" id="PS51188">
    <property type="entry name" value="ZF_CR"/>
    <property type="match status" value="1"/>
</dbReference>
<evidence type="ECO:0000256" key="10">
    <source>
        <dbReference type="ARBA" id="ARBA00061004"/>
    </source>
</evidence>
<dbReference type="Gene3D" id="2.60.260.20">
    <property type="entry name" value="Urease metallochaperone UreE, N-terminal domain"/>
    <property type="match status" value="2"/>
</dbReference>
<dbReference type="InterPro" id="IPR001305">
    <property type="entry name" value="HSP_DnaJ_Cys-rich_dom"/>
</dbReference>
<dbReference type="PROSITE" id="PS00636">
    <property type="entry name" value="DNAJ_1"/>
    <property type="match status" value="1"/>
</dbReference>
<organism evidence="16 17">
    <name type="scientific">Rubinisphaera brasiliensis (strain ATCC 49424 / DSM 5305 / JCM 21570 / IAM 15109 / NBRC 103401 / IFAM 1448)</name>
    <name type="common">Planctomyces brasiliensis</name>
    <dbReference type="NCBI Taxonomy" id="756272"/>
    <lineage>
        <taxon>Bacteria</taxon>
        <taxon>Pseudomonadati</taxon>
        <taxon>Planctomycetota</taxon>
        <taxon>Planctomycetia</taxon>
        <taxon>Planctomycetales</taxon>
        <taxon>Planctomycetaceae</taxon>
        <taxon>Rubinisphaera</taxon>
    </lineage>
</organism>
<dbReference type="SUPFAM" id="SSF57938">
    <property type="entry name" value="DnaJ/Hsp40 cysteine-rich domain"/>
    <property type="match status" value="1"/>
</dbReference>
<dbReference type="Pfam" id="PF01556">
    <property type="entry name" value="DnaJ_C"/>
    <property type="match status" value="1"/>
</dbReference>